<accession>A0ABQ5UAS7</accession>
<reference evidence="1" key="2">
    <citation type="submission" date="2023-01" db="EMBL/GenBank/DDBJ databases">
        <title>Draft genome sequence of Devosia yakushimensis strain NBRC 103855.</title>
        <authorList>
            <person name="Sun Q."/>
            <person name="Mori K."/>
        </authorList>
    </citation>
    <scope>NUCLEOTIDE SEQUENCE</scope>
    <source>
        <strain evidence="1">NBRC 103855</strain>
    </source>
</reference>
<evidence type="ECO:0000313" key="1">
    <source>
        <dbReference type="EMBL" id="GLQ08855.1"/>
    </source>
</evidence>
<evidence type="ECO:0000313" key="2">
    <source>
        <dbReference type="Proteomes" id="UP001161406"/>
    </source>
</evidence>
<organism evidence="1 2">
    <name type="scientific">Devosia yakushimensis</name>
    <dbReference type="NCBI Taxonomy" id="470028"/>
    <lineage>
        <taxon>Bacteria</taxon>
        <taxon>Pseudomonadati</taxon>
        <taxon>Pseudomonadota</taxon>
        <taxon>Alphaproteobacteria</taxon>
        <taxon>Hyphomicrobiales</taxon>
        <taxon>Devosiaceae</taxon>
        <taxon>Devosia</taxon>
    </lineage>
</organism>
<dbReference type="Proteomes" id="UP001161406">
    <property type="component" value="Unassembled WGS sequence"/>
</dbReference>
<name>A0ABQ5UAS7_9HYPH</name>
<proteinExistence type="predicted"/>
<dbReference type="EMBL" id="BSNG01000001">
    <property type="protein sequence ID" value="GLQ08855.1"/>
    <property type="molecule type" value="Genomic_DNA"/>
</dbReference>
<gene>
    <name evidence="1" type="ORF">GCM10007913_07870</name>
</gene>
<sequence>MIRNLNIILIFTSVIMLAGVYTLKFSIEHTASERTALAAQIESQEGDLSLLKADWAVLNQPGHIDPIVKRHQVALAIGPVQQKQFGAFQDIPMRPVKPNNAEMDALFQSLEAGIDPIDAILELEGIE</sequence>
<keyword evidence="2" id="KW-1185">Reference proteome</keyword>
<reference evidence="1" key="1">
    <citation type="journal article" date="2014" name="Int. J. Syst. Evol. Microbiol.">
        <title>Complete genome of a new Firmicutes species belonging to the dominant human colonic microbiota ('Ruminococcus bicirculans') reveals two chromosomes and a selective capacity to utilize plant glucans.</title>
        <authorList>
            <consortium name="NISC Comparative Sequencing Program"/>
            <person name="Wegmann U."/>
            <person name="Louis P."/>
            <person name="Goesmann A."/>
            <person name="Henrissat B."/>
            <person name="Duncan S.H."/>
            <person name="Flint H.J."/>
        </authorList>
    </citation>
    <scope>NUCLEOTIDE SEQUENCE</scope>
    <source>
        <strain evidence="1">NBRC 103855</strain>
    </source>
</reference>
<comment type="caution">
    <text evidence="1">The sequence shown here is derived from an EMBL/GenBank/DDBJ whole genome shotgun (WGS) entry which is preliminary data.</text>
</comment>
<dbReference type="RefSeq" id="WP_284388112.1">
    <property type="nucleotide sequence ID" value="NZ_BSNG01000001.1"/>
</dbReference>
<evidence type="ECO:0008006" key="3">
    <source>
        <dbReference type="Google" id="ProtNLM"/>
    </source>
</evidence>
<protein>
    <recommendedName>
        <fullName evidence="3">Cell division protein FtsL</fullName>
    </recommendedName>
</protein>